<dbReference type="GO" id="GO:0046872">
    <property type="term" value="F:metal ion binding"/>
    <property type="evidence" value="ECO:0007669"/>
    <property type="project" value="UniProtKB-KW"/>
</dbReference>
<dbReference type="SMART" id="SM00928">
    <property type="entry name" value="NADH_4Fe-4S"/>
    <property type="match status" value="1"/>
</dbReference>
<keyword evidence="4" id="KW-0004">4Fe-4S</keyword>
<keyword evidence="6" id="KW-0288">FMN</keyword>
<dbReference type="InterPro" id="IPR037207">
    <property type="entry name" value="Nuop51_4Fe4S-bd_sf"/>
</dbReference>
<dbReference type="RefSeq" id="WP_145229779.1">
    <property type="nucleotide sequence ID" value="NZ_VIVQ01000003.1"/>
</dbReference>
<dbReference type="InterPro" id="IPR037225">
    <property type="entry name" value="Nuo51_FMN-bd_sf"/>
</dbReference>
<protein>
    <submittedName>
        <fullName evidence="11">NADH:ubiquinone oxidoreductase subunit F (NADH-binding)</fullName>
    </submittedName>
</protein>
<dbReference type="InterPro" id="IPR019575">
    <property type="entry name" value="Nuop51_4Fe4S-bd"/>
</dbReference>
<dbReference type="Gene3D" id="3.10.20.600">
    <property type="match status" value="1"/>
</dbReference>
<evidence type="ECO:0000256" key="6">
    <source>
        <dbReference type="ARBA" id="ARBA00022643"/>
    </source>
</evidence>
<evidence type="ECO:0000313" key="12">
    <source>
        <dbReference type="Proteomes" id="UP000318297"/>
    </source>
</evidence>
<evidence type="ECO:0000256" key="7">
    <source>
        <dbReference type="ARBA" id="ARBA00022723"/>
    </source>
</evidence>
<gene>
    <name evidence="11" type="ORF">BKA23_2957</name>
</gene>
<accession>A0A561E0Z0</accession>
<dbReference type="Proteomes" id="UP000318297">
    <property type="component" value="Unassembled WGS sequence"/>
</dbReference>
<comment type="caution">
    <text evidence="11">The sequence shown here is derived from an EMBL/GenBank/DDBJ whole genome shotgun (WGS) entry which is preliminary data.</text>
</comment>
<dbReference type="SUPFAM" id="SSF140490">
    <property type="entry name" value="Nqo1C-terminal domain-like"/>
    <property type="match status" value="1"/>
</dbReference>
<reference evidence="11 12" key="1">
    <citation type="submission" date="2019-06" db="EMBL/GenBank/DDBJ databases">
        <title>Sequencing the genomes of 1000 actinobacteria strains.</title>
        <authorList>
            <person name="Klenk H.-P."/>
        </authorList>
    </citation>
    <scope>NUCLEOTIDE SEQUENCE [LARGE SCALE GENOMIC DNA]</scope>
    <source>
        <strain evidence="11 12">DSM 19560</strain>
    </source>
</reference>
<organism evidence="11 12">
    <name type="scientific">Rudaeicoccus suwonensis</name>
    <dbReference type="NCBI Taxonomy" id="657409"/>
    <lineage>
        <taxon>Bacteria</taxon>
        <taxon>Bacillati</taxon>
        <taxon>Actinomycetota</taxon>
        <taxon>Actinomycetes</taxon>
        <taxon>Micrococcales</taxon>
        <taxon>Dermacoccaceae</taxon>
        <taxon>Rudaeicoccus</taxon>
    </lineage>
</organism>
<dbReference type="GO" id="GO:0051539">
    <property type="term" value="F:4 iron, 4 sulfur cluster binding"/>
    <property type="evidence" value="ECO:0007669"/>
    <property type="project" value="UniProtKB-KW"/>
</dbReference>
<evidence type="ECO:0000256" key="2">
    <source>
        <dbReference type="ARBA" id="ARBA00001966"/>
    </source>
</evidence>
<evidence type="ECO:0000256" key="9">
    <source>
        <dbReference type="ARBA" id="ARBA00023014"/>
    </source>
</evidence>
<feature type="domain" description="NADH-ubiquinone oxidoreductase 51kDa subunit iron-sulphur binding" evidence="10">
    <location>
        <begin position="259"/>
        <end position="304"/>
    </location>
</feature>
<dbReference type="PANTHER" id="PTHR11780:SF10">
    <property type="entry name" value="NADH DEHYDROGENASE [UBIQUINONE] FLAVOPROTEIN 1, MITOCHONDRIAL"/>
    <property type="match status" value="1"/>
</dbReference>
<dbReference type="PANTHER" id="PTHR11780">
    <property type="entry name" value="NADH-UBIQUINONE OXIDOREDUCTASE FLAVOPROTEIN 1 NDUFV1"/>
    <property type="match status" value="1"/>
</dbReference>
<dbReference type="SUPFAM" id="SSF142984">
    <property type="entry name" value="Nqo1 middle domain-like"/>
    <property type="match status" value="1"/>
</dbReference>
<evidence type="ECO:0000313" key="11">
    <source>
        <dbReference type="EMBL" id="TWE09257.1"/>
    </source>
</evidence>
<dbReference type="EMBL" id="VIVQ01000003">
    <property type="protein sequence ID" value="TWE09257.1"/>
    <property type="molecule type" value="Genomic_DNA"/>
</dbReference>
<dbReference type="AlphaFoldDB" id="A0A561E0Z0"/>
<comment type="cofactor">
    <cofactor evidence="2">
        <name>[4Fe-4S] cluster</name>
        <dbReference type="ChEBI" id="CHEBI:49883"/>
    </cofactor>
</comment>
<keyword evidence="5" id="KW-0285">Flavoprotein</keyword>
<evidence type="ECO:0000256" key="5">
    <source>
        <dbReference type="ARBA" id="ARBA00022630"/>
    </source>
</evidence>
<dbReference type="Pfam" id="PF01512">
    <property type="entry name" value="Complex1_51K"/>
    <property type="match status" value="1"/>
</dbReference>
<evidence type="ECO:0000259" key="10">
    <source>
        <dbReference type="SMART" id="SM00928"/>
    </source>
</evidence>
<dbReference type="InterPro" id="IPR050837">
    <property type="entry name" value="ComplexI_51kDa_subunit"/>
</dbReference>
<comment type="similarity">
    <text evidence="3">Belongs to the complex I 51 kDa subunit family.</text>
</comment>
<dbReference type="Gene3D" id="1.20.1440.230">
    <property type="entry name" value="NADH-ubiquinone oxidoreductase 51kDa subunit, iron-sulphur binding domain"/>
    <property type="match status" value="1"/>
</dbReference>
<dbReference type="Gene3D" id="3.40.50.11540">
    <property type="entry name" value="NADH-ubiquinone oxidoreductase 51kDa subunit"/>
    <property type="match status" value="2"/>
</dbReference>
<dbReference type="SUPFAM" id="SSF142019">
    <property type="entry name" value="Nqo1 FMN-binding domain-like"/>
    <property type="match status" value="1"/>
</dbReference>
<keyword evidence="8" id="KW-0408">Iron</keyword>
<evidence type="ECO:0000256" key="4">
    <source>
        <dbReference type="ARBA" id="ARBA00022485"/>
    </source>
</evidence>
<dbReference type="Pfam" id="PF10589">
    <property type="entry name" value="NADH_4Fe-4S"/>
    <property type="match status" value="1"/>
</dbReference>
<evidence type="ECO:0000256" key="1">
    <source>
        <dbReference type="ARBA" id="ARBA00001917"/>
    </source>
</evidence>
<keyword evidence="12" id="KW-1185">Reference proteome</keyword>
<keyword evidence="7" id="KW-0479">Metal-binding</keyword>
<evidence type="ECO:0000256" key="8">
    <source>
        <dbReference type="ARBA" id="ARBA00023004"/>
    </source>
</evidence>
<name>A0A561E0Z0_9MICO</name>
<dbReference type="InterPro" id="IPR011538">
    <property type="entry name" value="Nuo51_FMN-bd"/>
</dbReference>
<sequence>MSLIDLLDEAGLTGRGGGSFPTGTKVRTALERGASLVVNACDGEIGTSKDASVVAHHLDEICYGASLLTSSVTWAAHRGSPTEAALLAAGLDVLSTPARYVASEESALVNLLNGGLARPLMRQAPVAVGSRTTMGRRLPATLVLNAETVWRIGQIERYGPTWFRSYGTPAEPGPRLVTISGSVERPGVYETAAGVALNDLLVAAGTFDSAAVGLSGLSGGWLSAAESQHITWSNAGLAPYGFRTGSGAIAVLDRSTCPLTYVAELVRFAAGESAGQCGPCMFGVPAVARTLDQLLDGSARPSDIALLDERVRMLVGRGACRFPDGIAGFVTSALRVFDPDITAHLDGGCLCLRQPAHAQR</sequence>
<keyword evidence="11" id="KW-0830">Ubiquinone</keyword>
<keyword evidence="9" id="KW-0411">Iron-sulfur</keyword>
<evidence type="ECO:0000256" key="3">
    <source>
        <dbReference type="ARBA" id="ARBA00007523"/>
    </source>
</evidence>
<proteinExistence type="inferred from homology"/>
<comment type="cofactor">
    <cofactor evidence="1">
        <name>FMN</name>
        <dbReference type="ChEBI" id="CHEBI:58210"/>
    </cofactor>
</comment>
<dbReference type="OrthoDB" id="9805533at2"/>